<evidence type="ECO:0000313" key="1">
    <source>
        <dbReference type="EMBL" id="AFC45945.1"/>
    </source>
</evidence>
<sequence length="72" mass="7502">MVICDDGSGTYSYKGLRRKDNAKLELPSAFPTATGFTVGNTDGTRYDVSRAGLVISSPGGDVYTEQAIAAAP</sequence>
<dbReference type="HOGENOM" id="CLU_2718027_0_0_11"/>
<reference evidence="1 2" key="1">
    <citation type="journal article" date="2012" name="J. Bacteriol.">
        <title>Complete genome sequence of Mycobacterium intracellulare strain ATCC 13950T.</title>
        <authorList>
            <person name="Kim B.J."/>
            <person name="Choi B.S."/>
            <person name="Lim J.S."/>
            <person name="Choi I.Y."/>
            <person name="Lee J.H."/>
            <person name="Chun J."/>
            <person name="Kook Y.H."/>
            <person name="Kim B.J."/>
        </authorList>
    </citation>
    <scope>NUCLEOTIDE SEQUENCE [LARGE SCALE GENOMIC DNA]</scope>
    <source>
        <strain evidence="2">ATCC 13950 / DSM 43223 / JCM 6384 / NCTC 13025 / 3600</strain>
    </source>
</reference>
<gene>
    <name evidence="1" type="ordered locus">OCU_47260</name>
</gene>
<accession>H8IW61</accession>
<dbReference type="eggNOG" id="ENOG5031QTQ">
    <property type="taxonomic scope" value="Bacteria"/>
</dbReference>
<dbReference type="EMBL" id="CP003322">
    <property type="protein sequence ID" value="AFC45945.1"/>
    <property type="molecule type" value="Genomic_DNA"/>
</dbReference>
<protein>
    <submittedName>
        <fullName evidence="1">Uncharacterized protein</fullName>
    </submittedName>
</protein>
<proteinExistence type="predicted"/>
<name>H8IW61_MYCIA</name>
<evidence type="ECO:0000313" key="2">
    <source>
        <dbReference type="Proteomes" id="UP000008004"/>
    </source>
</evidence>
<dbReference type="KEGG" id="mia:OCU_47260"/>
<dbReference type="Proteomes" id="UP000008004">
    <property type="component" value="Chromosome"/>
</dbReference>
<dbReference type="PATRIC" id="fig|487521.10.peg.4732"/>
<organism evidence="1 2">
    <name type="scientific">Mycobacterium intracellulare (strain ATCC 13950 / DSM 43223 / JCM 6384 / NCTC 13025 / 3600)</name>
    <dbReference type="NCBI Taxonomy" id="487521"/>
    <lineage>
        <taxon>Bacteria</taxon>
        <taxon>Bacillati</taxon>
        <taxon>Actinomycetota</taxon>
        <taxon>Actinomycetes</taxon>
        <taxon>Mycobacteriales</taxon>
        <taxon>Mycobacteriaceae</taxon>
        <taxon>Mycobacterium</taxon>
        <taxon>Mycobacterium avium complex (MAC)</taxon>
    </lineage>
</organism>
<dbReference type="AlphaFoldDB" id="H8IW61"/>